<dbReference type="Pfam" id="PF02743">
    <property type="entry name" value="dCache_1"/>
    <property type="match status" value="1"/>
</dbReference>
<keyword evidence="4 8" id="KW-0812">Transmembrane</keyword>
<evidence type="ECO:0000256" key="4">
    <source>
        <dbReference type="ARBA" id="ARBA00022692"/>
    </source>
</evidence>
<sequence>MKPDVYSIKSKLVVFAVISTLLPTIGLGLLSFKQNEALINDSVTRELRVLIDNINRQLNKWSEENMLAIRALSTSNTVIEGLTVLQQPGTDNELTDTKQISSNMVDYLYSVQEKLDEILELTVFDHAGKIIASSSNTPEVHKVPEKWTHALLTSGVIAIPPVWNNHFATATVSITFPVLSYDNQRIGAIAATLDIGTFKSKLMEIKKLAAGEITMLDHKGNVLLSSAPNVDHQTTLSSQQWELMQMDEESVTYEGLAYPQAIGLTYLSEAIPAVILVEQNYYSSIQAAWIKLRDRFIEFVGMLVVIITGVALYMGHSIVTPLKRLIGAARSIVEGNLDIQLPIRHKDEVGQLTDMFNHMTNSLRSQRTEILAANQAMQQQNQLLQKLSITDGLTGLYNRNKLNVILAEQLARLKRHHRLFCLLMIDIDHFKNINDELGHIVGDKILMMVATVLLKSIRTIDYAARYGGDEFMIVLTETDLHAASIIAERIRAEVKATCLTLEAHPLPITLSIGITQSHQTDTTASDLIARADAALYEAKRLGRDQVYCVDDAA</sequence>
<dbReference type="PROSITE" id="PS50885">
    <property type="entry name" value="HAMP"/>
    <property type="match status" value="1"/>
</dbReference>
<keyword evidence="6 8" id="KW-0472">Membrane</keyword>
<dbReference type="Pfam" id="PF00672">
    <property type="entry name" value="HAMP"/>
    <property type="match status" value="1"/>
</dbReference>
<dbReference type="KEGG" id="nst:Nstercoris_01485"/>
<dbReference type="PANTHER" id="PTHR45138:SF9">
    <property type="entry name" value="DIGUANYLATE CYCLASE DGCM-RELATED"/>
    <property type="match status" value="1"/>
</dbReference>
<dbReference type="SMART" id="SM00267">
    <property type="entry name" value="GGDEF"/>
    <property type="match status" value="1"/>
</dbReference>
<reference evidence="11 12" key="1">
    <citation type="submission" date="2019-06" db="EMBL/GenBank/DDBJ databases">
        <title>Nitrosomonas stercoris KYUHI-S whole genome shotgun sequence.</title>
        <authorList>
            <person name="Nakagawa T."/>
            <person name="Tsuchiya Y."/>
            <person name="Takahashi R."/>
        </authorList>
    </citation>
    <scope>NUCLEOTIDE SEQUENCE [LARGE SCALE GENOMIC DNA]</scope>
    <source>
        <strain evidence="11 12">KYUHI-S</strain>
    </source>
</reference>
<evidence type="ECO:0000313" key="12">
    <source>
        <dbReference type="Proteomes" id="UP000316473"/>
    </source>
</evidence>
<dbReference type="AlphaFoldDB" id="A0A4Y1YQT6"/>
<dbReference type="InterPro" id="IPR043128">
    <property type="entry name" value="Rev_trsase/Diguanyl_cyclase"/>
</dbReference>
<dbReference type="InterPro" id="IPR050469">
    <property type="entry name" value="Diguanylate_Cyclase"/>
</dbReference>
<organism evidence="11 12">
    <name type="scientific">Nitrosomonas stercoris</name>
    <dbReference type="NCBI Taxonomy" id="1444684"/>
    <lineage>
        <taxon>Bacteria</taxon>
        <taxon>Pseudomonadati</taxon>
        <taxon>Pseudomonadota</taxon>
        <taxon>Betaproteobacteria</taxon>
        <taxon>Nitrosomonadales</taxon>
        <taxon>Nitrosomonadaceae</taxon>
        <taxon>Nitrosomonas</taxon>
    </lineage>
</organism>
<proteinExistence type="predicted"/>
<keyword evidence="5 8" id="KW-1133">Transmembrane helix</keyword>
<dbReference type="Pfam" id="PF00990">
    <property type="entry name" value="GGDEF"/>
    <property type="match status" value="1"/>
</dbReference>
<dbReference type="NCBIfam" id="TIGR00254">
    <property type="entry name" value="GGDEF"/>
    <property type="match status" value="1"/>
</dbReference>
<dbReference type="EC" id="2.7.7.65" evidence="2"/>
<dbReference type="SUPFAM" id="SSF158472">
    <property type="entry name" value="HAMP domain-like"/>
    <property type="match status" value="1"/>
</dbReference>
<dbReference type="CDD" id="cd01949">
    <property type="entry name" value="GGDEF"/>
    <property type="match status" value="1"/>
</dbReference>
<protein>
    <recommendedName>
        <fullName evidence="2">diguanylate cyclase</fullName>
        <ecNumber evidence="2">2.7.7.65</ecNumber>
    </recommendedName>
</protein>
<dbReference type="CDD" id="cd18773">
    <property type="entry name" value="PDC1_HK_sensor"/>
    <property type="match status" value="1"/>
</dbReference>
<accession>A0A4Y1YQT6</accession>
<evidence type="ECO:0000259" key="9">
    <source>
        <dbReference type="PROSITE" id="PS50885"/>
    </source>
</evidence>
<dbReference type="EMBL" id="AP019755">
    <property type="protein sequence ID" value="BBL35223.1"/>
    <property type="molecule type" value="Genomic_DNA"/>
</dbReference>
<evidence type="ECO:0000256" key="6">
    <source>
        <dbReference type="ARBA" id="ARBA00023136"/>
    </source>
</evidence>
<evidence type="ECO:0000256" key="5">
    <source>
        <dbReference type="ARBA" id="ARBA00022989"/>
    </source>
</evidence>
<keyword evidence="12" id="KW-1185">Reference proteome</keyword>
<dbReference type="SUPFAM" id="SSF55073">
    <property type="entry name" value="Nucleotide cyclase"/>
    <property type="match status" value="1"/>
</dbReference>
<dbReference type="Gene3D" id="6.10.340.10">
    <property type="match status" value="1"/>
</dbReference>
<feature type="transmembrane region" description="Helical" evidence="8">
    <location>
        <begin position="12"/>
        <end position="32"/>
    </location>
</feature>
<dbReference type="Proteomes" id="UP000316473">
    <property type="component" value="Chromosome"/>
</dbReference>
<evidence type="ECO:0000256" key="3">
    <source>
        <dbReference type="ARBA" id="ARBA00022475"/>
    </source>
</evidence>
<comment type="subcellular location">
    <subcellularLocation>
        <location evidence="1">Cell membrane</location>
        <topology evidence="1">Multi-pass membrane protein</topology>
    </subcellularLocation>
</comment>
<name>A0A4Y1YQT6_9PROT</name>
<evidence type="ECO:0000313" key="11">
    <source>
        <dbReference type="EMBL" id="BBL35223.1"/>
    </source>
</evidence>
<evidence type="ECO:0000256" key="2">
    <source>
        <dbReference type="ARBA" id="ARBA00012528"/>
    </source>
</evidence>
<gene>
    <name evidence="11" type="ORF">Nstercoris_01485</name>
</gene>
<evidence type="ECO:0000256" key="8">
    <source>
        <dbReference type="SAM" id="Phobius"/>
    </source>
</evidence>
<evidence type="ECO:0000256" key="7">
    <source>
        <dbReference type="ARBA" id="ARBA00034247"/>
    </source>
</evidence>
<dbReference type="Gene3D" id="3.30.70.270">
    <property type="match status" value="1"/>
</dbReference>
<feature type="transmembrane region" description="Helical" evidence="8">
    <location>
        <begin position="296"/>
        <end position="315"/>
    </location>
</feature>
<dbReference type="GO" id="GO:0007165">
    <property type="term" value="P:signal transduction"/>
    <property type="evidence" value="ECO:0007669"/>
    <property type="project" value="InterPro"/>
</dbReference>
<dbReference type="GO" id="GO:0005886">
    <property type="term" value="C:plasma membrane"/>
    <property type="evidence" value="ECO:0007669"/>
    <property type="project" value="UniProtKB-SubCell"/>
</dbReference>
<dbReference type="InterPro" id="IPR033479">
    <property type="entry name" value="dCache_1"/>
</dbReference>
<dbReference type="SMART" id="SM00304">
    <property type="entry name" value="HAMP"/>
    <property type="match status" value="1"/>
</dbReference>
<evidence type="ECO:0000259" key="10">
    <source>
        <dbReference type="PROSITE" id="PS50887"/>
    </source>
</evidence>
<feature type="domain" description="GGDEF" evidence="10">
    <location>
        <begin position="418"/>
        <end position="551"/>
    </location>
</feature>
<feature type="domain" description="HAMP" evidence="9">
    <location>
        <begin position="316"/>
        <end position="368"/>
    </location>
</feature>
<dbReference type="CDD" id="cd06225">
    <property type="entry name" value="HAMP"/>
    <property type="match status" value="1"/>
</dbReference>
<dbReference type="PANTHER" id="PTHR45138">
    <property type="entry name" value="REGULATORY COMPONENTS OF SENSORY TRANSDUCTION SYSTEM"/>
    <property type="match status" value="1"/>
</dbReference>
<dbReference type="GO" id="GO:0052621">
    <property type="term" value="F:diguanylate cyclase activity"/>
    <property type="evidence" value="ECO:0007669"/>
    <property type="project" value="UniProtKB-EC"/>
</dbReference>
<keyword evidence="3" id="KW-1003">Cell membrane</keyword>
<dbReference type="InterPro" id="IPR000160">
    <property type="entry name" value="GGDEF_dom"/>
</dbReference>
<dbReference type="InterPro" id="IPR029787">
    <property type="entry name" value="Nucleotide_cyclase"/>
</dbReference>
<dbReference type="FunFam" id="3.30.70.270:FF:000001">
    <property type="entry name" value="Diguanylate cyclase domain protein"/>
    <property type="match status" value="1"/>
</dbReference>
<comment type="catalytic activity">
    <reaction evidence="7">
        <text>2 GTP = 3',3'-c-di-GMP + 2 diphosphate</text>
        <dbReference type="Rhea" id="RHEA:24898"/>
        <dbReference type="ChEBI" id="CHEBI:33019"/>
        <dbReference type="ChEBI" id="CHEBI:37565"/>
        <dbReference type="ChEBI" id="CHEBI:58805"/>
        <dbReference type="EC" id="2.7.7.65"/>
    </reaction>
</comment>
<dbReference type="PROSITE" id="PS50887">
    <property type="entry name" value="GGDEF"/>
    <property type="match status" value="1"/>
</dbReference>
<dbReference type="InterPro" id="IPR003660">
    <property type="entry name" value="HAMP_dom"/>
</dbReference>
<evidence type="ECO:0000256" key="1">
    <source>
        <dbReference type="ARBA" id="ARBA00004651"/>
    </source>
</evidence>